<keyword evidence="3" id="KW-1185">Reference proteome</keyword>
<accession>A0A7J6TYX2</accession>
<comment type="caution">
    <text evidence="2">The sequence shown here is derived from an EMBL/GenBank/DDBJ whole genome shotgun (WGS) entry which is preliminary data.</text>
</comment>
<evidence type="ECO:0000313" key="2">
    <source>
        <dbReference type="EMBL" id="KAF4750265.1"/>
    </source>
</evidence>
<organism evidence="2 3">
    <name type="scientific">Perkinsus olseni</name>
    <name type="common">Perkinsus atlanticus</name>
    <dbReference type="NCBI Taxonomy" id="32597"/>
    <lineage>
        <taxon>Eukaryota</taxon>
        <taxon>Sar</taxon>
        <taxon>Alveolata</taxon>
        <taxon>Perkinsozoa</taxon>
        <taxon>Perkinsea</taxon>
        <taxon>Perkinsida</taxon>
        <taxon>Perkinsidae</taxon>
        <taxon>Perkinsus</taxon>
    </lineage>
</organism>
<name>A0A7J6TYX2_PEROL</name>
<feature type="compositionally biased region" description="Basic and acidic residues" evidence="1">
    <location>
        <begin position="8"/>
        <end position="20"/>
    </location>
</feature>
<protein>
    <submittedName>
        <fullName evidence="2">Uncharacterized protein</fullName>
    </submittedName>
</protein>
<proteinExistence type="predicted"/>
<feature type="region of interest" description="Disordered" evidence="1">
    <location>
        <begin position="71"/>
        <end position="109"/>
    </location>
</feature>
<evidence type="ECO:0000313" key="3">
    <source>
        <dbReference type="Proteomes" id="UP000553632"/>
    </source>
</evidence>
<dbReference type="EMBL" id="JABANO010007333">
    <property type="protein sequence ID" value="KAF4750265.1"/>
    <property type="molecule type" value="Genomic_DNA"/>
</dbReference>
<feature type="region of interest" description="Disordered" evidence="1">
    <location>
        <begin position="1"/>
        <end position="44"/>
    </location>
</feature>
<evidence type="ECO:0000256" key="1">
    <source>
        <dbReference type="SAM" id="MobiDB-lite"/>
    </source>
</evidence>
<reference evidence="2 3" key="1">
    <citation type="submission" date="2020-04" db="EMBL/GenBank/DDBJ databases">
        <title>Perkinsus olseni comparative genomics.</title>
        <authorList>
            <person name="Bogema D.R."/>
        </authorList>
    </citation>
    <scope>NUCLEOTIDE SEQUENCE [LARGE SCALE GENOMIC DNA]</scope>
    <source>
        <strain evidence="2 3">ATCC PRA-207</strain>
    </source>
</reference>
<sequence>TQQLSIQHAHDTTKDEKGKPESVAGLGYRPREAKNSNTDTKAASSPLILSNVPLGCLIGITINEEFGTTAGDIPQDINVPMDGVTSRSHPARRDACTNPPEESTAGKLP</sequence>
<gene>
    <name evidence="2" type="ORF">FOZ63_002375</name>
</gene>
<dbReference type="Proteomes" id="UP000553632">
    <property type="component" value="Unassembled WGS sequence"/>
</dbReference>
<dbReference type="AlphaFoldDB" id="A0A7J6TYX2"/>
<feature type="non-terminal residue" evidence="2">
    <location>
        <position position="109"/>
    </location>
</feature>